<comment type="subcellular location">
    <subcellularLocation>
        <location evidence="1 9">Golgi apparatus</location>
        <location evidence="1 9">Golgi stack membrane</location>
        <topology evidence="1 9">Single-pass type II membrane protein</topology>
    </subcellularLocation>
</comment>
<dbReference type="AlphaFoldDB" id="A0ABD2JUU9"/>
<reference evidence="10 11" key="1">
    <citation type="submission" date="2024-10" db="EMBL/GenBank/DDBJ databases">
        <authorList>
            <person name="Kim D."/>
        </authorList>
    </citation>
    <scope>NUCLEOTIDE SEQUENCE [LARGE SCALE GENOMIC DNA]</scope>
    <source>
        <strain evidence="10">Taebaek</strain>
    </source>
</reference>
<keyword evidence="7 9" id="KW-0333">Golgi apparatus</keyword>
<evidence type="ECO:0000256" key="3">
    <source>
        <dbReference type="ARBA" id="ARBA00022679"/>
    </source>
</evidence>
<dbReference type="EC" id="2.4.1.-" evidence="9"/>
<dbReference type="InterPro" id="IPR029044">
    <property type="entry name" value="Nucleotide-diphossugar_trans"/>
</dbReference>
<evidence type="ECO:0000256" key="1">
    <source>
        <dbReference type="ARBA" id="ARBA00004447"/>
    </source>
</evidence>
<gene>
    <name evidence="10" type="ORF">niasHS_004041</name>
</gene>
<sequence length="820" mass="92579">MSSFSPAHRIYRLRISGIGAGVMPLKQFLLGILMGFLFFVVLRHFCSSFYAAKFAGPRRDTFGQSLADDGKSPTMNSDFIFVGVLSAQRFLDTRALQIWRSWARRVPGRVLFFVADGTVLSARVRAARMPVVVLRGVDDAYPPQKKAFAMLRWMFDNQLSNFHWFLRADDDLYVRTDQLKQFLIGMDPDRAHFIGQAGLGNSLEYGQLSLGAQDNYCMGGPGVLLSRETLRQLGPHLENCLRHLVTSHEDVELGRCVRRHVGIACTWNYEMQILFHNNASAADQLFIPISNAEPRAAATSARDAAMGARALLRPLLTLHPVKQAEAMRRVHLHSEALRLAEKRRIRADLVATMEEMRARRKADATRDGEAKSEAFGTNYQQESEGARFSTLMPLDEKGREERSVPSYWEYISLEAKLLFCAHRPNCPKHTLETNWRRALGEVIGELFDRFNTDAHHRGRILHFQRIQYGYVRVRPTYGVDMVLDMALWYRRFRAPRRAATLTVRRHAYVQRRFGHTVARVASILPIGGSDASTAGAMLRSPTPIHFVVALKGRTDTFERFAQNLVELYSVFGRQSGTLQLVLVLYSSSSAADDLRINATLARLVRFGFGTRTLRMPSGSVFSRGTALSAGAALLPPDALLFVTDVDVLVNADAIDRIRLNTVRNCQVYFPIVFSEFAPWTWQNISQQVETVQQHQQRVLSLSPPSPPLSSHFAYGQRRGYFRHFGYGIMAIFRSDFDAIGQYNRTLMGWGLEDVDLFERVAKSHVLRPFRVPDPGLVHVFHPIDCVDSAQNAAQRVACEGTRAQSLASVDFLVEQFGPYL</sequence>
<evidence type="ECO:0000256" key="2">
    <source>
        <dbReference type="ARBA" id="ARBA00009239"/>
    </source>
</evidence>
<dbReference type="Proteomes" id="UP001620645">
    <property type="component" value="Unassembled WGS sequence"/>
</dbReference>
<keyword evidence="5 9" id="KW-0735">Signal-anchor</keyword>
<dbReference type="InterPro" id="IPR008428">
    <property type="entry name" value="Chond_GalNAc"/>
</dbReference>
<keyword evidence="4 9" id="KW-0812">Transmembrane</keyword>
<proteinExistence type="inferred from homology"/>
<protein>
    <recommendedName>
        <fullName evidence="9">Hexosyltransferase</fullName>
        <ecNumber evidence="9">2.4.1.-</ecNumber>
    </recommendedName>
</protein>
<comment type="similarity">
    <text evidence="2 9">Belongs to the chondroitin N-acetylgalactosaminyltransferase family.</text>
</comment>
<dbReference type="GO" id="GO:0016740">
    <property type="term" value="F:transferase activity"/>
    <property type="evidence" value="ECO:0007669"/>
    <property type="project" value="UniProtKB-KW"/>
</dbReference>
<dbReference type="Gene3D" id="3.90.550.10">
    <property type="entry name" value="Spore Coat Polysaccharide Biosynthesis Protein SpsA, Chain A"/>
    <property type="match status" value="1"/>
</dbReference>
<name>A0ABD2JUU9_HETSC</name>
<dbReference type="PANTHER" id="PTHR12369">
    <property type="entry name" value="CHONDROITIN SYNTHASE"/>
    <property type="match status" value="1"/>
</dbReference>
<keyword evidence="11" id="KW-1185">Reference proteome</keyword>
<evidence type="ECO:0000256" key="6">
    <source>
        <dbReference type="ARBA" id="ARBA00022989"/>
    </source>
</evidence>
<keyword evidence="3 9" id="KW-0808">Transferase</keyword>
<evidence type="ECO:0000256" key="7">
    <source>
        <dbReference type="ARBA" id="ARBA00023034"/>
    </source>
</evidence>
<keyword evidence="8 9" id="KW-0472">Membrane</keyword>
<evidence type="ECO:0000256" key="9">
    <source>
        <dbReference type="RuleBase" id="RU364016"/>
    </source>
</evidence>
<evidence type="ECO:0000256" key="4">
    <source>
        <dbReference type="ARBA" id="ARBA00022692"/>
    </source>
</evidence>
<evidence type="ECO:0000313" key="10">
    <source>
        <dbReference type="EMBL" id="KAL3094285.1"/>
    </source>
</evidence>
<dbReference type="Gene3D" id="3.90.550.50">
    <property type="match status" value="1"/>
</dbReference>
<dbReference type="GO" id="GO:0032580">
    <property type="term" value="C:Golgi cisterna membrane"/>
    <property type="evidence" value="ECO:0007669"/>
    <property type="project" value="UniProtKB-SubCell"/>
</dbReference>
<accession>A0ABD2JUU9</accession>
<dbReference type="SUPFAM" id="SSF53448">
    <property type="entry name" value="Nucleotide-diphospho-sugar transferases"/>
    <property type="match status" value="2"/>
</dbReference>
<organism evidence="10 11">
    <name type="scientific">Heterodera schachtii</name>
    <name type="common">Sugarbeet cyst nematode worm</name>
    <name type="synonym">Tylenchus schachtii</name>
    <dbReference type="NCBI Taxonomy" id="97005"/>
    <lineage>
        <taxon>Eukaryota</taxon>
        <taxon>Metazoa</taxon>
        <taxon>Ecdysozoa</taxon>
        <taxon>Nematoda</taxon>
        <taxon>Chromadorea</taxon>
        <taxon>Rhabditida</taxon>
        <taxon>Tylenchina</taxon>
        <taxon>Tylenchomorpha</taxon>
        <taxon>Tylenchoidea</taxon>
        <taxon>Heteroderidae</taxon>
        <taxon>Heteroderinae</taxon>
        <taxon>Heterodera</taxon>
    </lineage>
</organism>
<evidence type="ECO:0000256" key="5">
    <source>
        <dbReference type="ARBA" id="ARBA00022968"/>
    </source>
</evidence>
<feature type="transmembrane region" description="Helical" evidence="9">
    <location>
        <begin position="21"/>
        <end position="42"/>
    </location>
</feature>
<evidence type="ECO:0000256" key="8">
    <source>
        <dbReference type="ARBA" id="ARBA00023136"/>
    </source>
</evidence>
<dbReference type="InterPro" id="IPR051227">
    <property type="entry name" value="CS_glycosyltransferase"/>
</dbReference>
<keyword evidence="6 9" id="KW-1133">Transmembrane helix</keyword>
<evidence type="ECO:0000313" key="11">
    <source>
        <dbReference type="Proteomes" id="UP001620645"/>
    </source>
</evidence>
<dbReference type="EMBL" id="JBICCN010000095">
    <property type="protein sequence ID" value="KAL3094285.1"/>
    <property type="molecule type" value="Genomic_DNA"/>
</dbReference>
<comment type="caution">
    <text evidence="10">The sequence shown here is derived from an EMBL/GenBank/DDBJ whole genome shotgun (WGS) entry which is preliminary data.</text>
</comment>
<dbReference type="Pfam" id="PF05679">
    <property type="entry name" value="CHGN"/>
    <property type="match status" value="1"/>
</dbReference>
<dbReference type="PANTHER" id="PTHR12369:SF11">
    <property type="entry name" value="HEXOSYLTRANSFERASE"/>
    <property type="match status" value="1"/>
</dbReference>